<sequence length="94" mass="11122">IEYIGMRPGEKMYEELQTQEENIIDTGHDKILVLKNGQGNNWDKLLDDVSEIVDSAKYYDYKKVTQELKKFIPEYEPDTKTIKQRLKSSIFDFN</sequence>
<accession>A0A382LN40</accession>
<reference evidence="2" key="1">
    <citation type="submission" date="2018-05" db="EMBL/GenBank/DDBJ databases">
        <authorList>
            <person name="Lanie J.A."/>
            <person name="Ng W.-L."/>
            <person name="Kazmierczak K.M."/>
            <person name="Andrzejewski T.M."/>
            <person name="Davidsen T.M."/>
            <person name="Wayne K.J."/>
            <person name="Tettelin H."/>
            <person name="Glass J.I."/>
            <person name="Rusch D."/>
            <person name="Podicherti R."/>
            <person name="Tsui H.-C.T."/>
            <person name="Winkler M.E."/>
        </authorList>
    </citation>
    <scope>NUCLEOTIDE SEQUENCE</scope>
</reference>
<dbReference type="InterPro" id="IPR003869">
    <property type="entry name" value="Polysac_CapD-like"/>
</dbReference>
<evidence type="ECO:0000313" key="2">
    <source>
        <dbReference type="EMBL" id="SVC38224.1"/>
    </source>
</evidence>
<gene>
    <name evidence="2" type="ORF">METZ01_LOCUS291078</name>
</gene>
<dbReference type="InterPro" id="IPR051203">
    <property type="entry name" value="Polysaccharide_Synthase-Rel"/>
</dbReference>
<feature type="non-terminal residue" evidence="2">
    <location>
        <position position="1"/>
    </location>
</feature>
<feature type="domain" description="Polysaccharide biosynthesis protein CapD-like" evidence="1">
    <location>
        <begin position="1"/>
        <end position="35"/>
    </location>
</feature>
<proteinExistence type="predicted"/>
<name>A0A382LN40_9ZZZZ</name>
<dbReference type="Gene3D" id="3.40.50.720">
    <property type="entry name" value="NAD(P)-binding Rossmann-like Domain"/>
    <property type="match status" value="1"/>
</dbReference>
<organism evidence="2">
    <name type="scientific">marine metagenome</name>
    <dbReference type="NCBI Taxonomy" id="408172"/>
    <lineage>
        <taxon>unclassified sequences</taxon>
        <taxon>metagenomes</taxon>
        <taxon>ecological metagenomes</taxon>
    </lineage>
</organism>
<dbReference type="Pfam" id="PF02719">
    <property type="entry name" value="Polysacc_synt_2"/>
    <property type="match status" value="1"/>
</dbReference>
<protein>
    <recommendedName>
        <fullName evidence="1">Polysaccharide biosynthesis protein CapD-like domain-containing protein</fullName>
    </recommendedName>
</protein>
<dbReference type="EMBL" id="UINC01088205">
    <property type="protein sequence ID" value="SVC38224.1"/>
    <property type="molecule type" value="Genomic_DNA"/>
</dbReference>
<dbReference type="AlphaFoldDB" id="A0A382LN40"/>
<evidence type="ECO:0000259" key="1">
    <source>
        <dbReference type="Pfam" id="PF02719"/>
    </source>
</evidence>
<dbReference type="PANTHER" id="PTHR43318">
    <property type="entry name" value="UDP-N-ACETYLGLUCOSAMINE 4,6-DEHYDRATASE"/>
    <property type="match status" value="1"/>
</dbReference>
<dbReference type="PANTHER" id="PTHR43318:SF1">
    <property type="entry name" value="POLYSACCHARIDE BIOSYNTHESIS PROTEIN EPSC-RELATED"/>
    <property type="match status" value="1"/>
</dbReference>